<dbReference type="Proteomes" id="UP000474042">
    <property type="component" value="Unassembled WGS sequence"/>
</dbReference>
<organism evidence="1 2">
    <name type="scientific">Clostridium butyricum</name>
    <dbReference type="NCBI Taxonomy" id="1492"/>
    <lineage>
        <taxon>Bacteria</taxon>
        <taxon>Bacillati</taxon>
        <taxon>Bacillota</taxon>
        <taxon>Clostridia</taxon>
        <taxon>Eubacteriales</taxon>
        <taxon>Clostridiaceae</taxon>
        <taxon>Clostridium</taxon>
    </lineage>
</organism>
<evidence type="ECO:0000313" key="1">
    <source>
        <dbReference type="EMBL" id="NAS19373.1"/>
    </source>
</evidence>
<dbReference type="NCBIfam" id="TIGR01633">
    <property type="entry name" value="phi3626_gp14_N"/>
    <property type="match status" value="1"/>
</dbReference>
<sequence length="227" mass="25446">MNNTLIWNNVRAEDMGIKVISLPPIGLSAENLEEKDRVGADGTLTYKYGYTSDEKEVEADYIGNNPMKVANWLQGSGKVIFGNLPDRYYKARINNIIPLEEVIKNGLYNFTIKFKCQPFGYLLEGEYPIEITKSGTVLCNVKATYKSLPIITVYGTGRGILTVNSINYTFTNINGSISLDSEIQEVLNKQGEYFESDDFPELKVGENTITFSGGITKVVIIPRWRCL</sequence>
<name>A0A6L9ES42_CLOBU</name>
<dbReference type="Gene3D" id="2.40.30.200">
    <property type="match status" value="1"/>
</dbReference>
<accession>A0A6L9ES42</accession>
<reference evidence="1 2" key="1">
    <citation type="submission" date="2020-01" db="EMBL/GenBank/DDBJ databases">
        <title>Genome sequence of a 1,3-propanediol producer, Clostridium butyricum S3.</title>
        <authorList>
            <person name="Zhou J."/>
        </authorList>
    </citation>
    <scope>NUCLEOTIDE SEQUENCE [LARGE SCALE GENOMIC DNA]</scope>
    <source>
        <strain evidence="1 2">S3</strain>
    </source>
</reference>
<dbReference type="AlphaFoldDB" id="A0A6L9ES42"/>
<dbReference type="EMBL" id="WOFV02000069">
    <property type="protein sequence ID" value="NAS19373.1"/>
    <property type="molecule type" value="Genomic_DNA"/>
</dbReference>
<gene>
    <name evidence="1" type="ORF">GND98_016290</name>
</gene>
<comment type="caution">
    <text evidence="1">The sequence shown here is derived from an EMBL/GenBank/DDBJ whole genome shotgun (WGS) entry which is preliminary data.</text>
</comment>
<evidence type="ECO:0000313" key="2">
    <source>
        <dbReference type="Proteomes" id="UP000474042"/>
    </source>
</evidence>
<protein>
    <submittedName>
        <fullName evidence="1">Phage tail protein</fullName>
    </submittedName>
</protein>
<proteinExistence type="predicted"/>
<dbReference type="InterPro" id="IPR006520">
    <property type="entry name" value="Dit_BPSPP_N"/>
</dbReference>